<dbReference type="PANTHER" id="PTHR47487">
    <property type="entry name" value="OS06G0651300 PROTEIN-RELATED"/>
    <property type="match status" value="1"/>
</dbReference>
<dbReference type="PANTHER" id="PTHR47487:SF8">
    <property type="entry name" value="OS08G0270900 PROTEIN"/>
    <property type="match status" value="1"/>
</dbReference>
<name>A0AAV1DXP5_OLDCO</name>
<dbReference type="SMART" id="SM00451">
    <property type="entry name" value="ZnF_U1"/>
    <property type="match status" value="1"/>
</dbReference>
<feature type="coiled-coil region" evidence="1">
    <location>
        <begin position="385"/>
        <end position="446"/>
    </location>
</feature>
<organism evidence="3 4">
    <name type="scientific">Oldenlandia corymbosa var. corymbosa</name>
    <dbReference type="NCBI Taxonomy" id="529605"/>
    <lineage>
        <taxon>Eukaryota</taxon>
        <taxon>Viridiplantae</taxon>
        <taxon>Streptophyta</taxon>
        <taxon>Embryophyta</taxon>
        <taxon>Tracheophyta</taxon>
        <taxon>Spermatophyta</taxon>
        <taxon>Magnoliopsida</taxon>
        <taxon>eudicotyledons</taxon>
        <taxon>Gunneridae</taxon>
        <taxon>Pentapetalae</taxon>
        <taxon>asterids</taxon>
        <taxon>lamiids</taxon>
        <taxon>Gentianales</taxon>
        <taxon>Rubiaceae</taxon>
        <taxon>Rubioideae</taxon>
        <taxon>Spermacoceae</taxon>
        <taxon>Hedyotis-Oldenlandia complex</taxon>
        <taxon>Oldenlandia</taxon>
    </lineage>
</organism>
<dbReference type="Proteomes" id="UP001161247">
    <property type="component" value="Chromosome 7"/>
</dbReference>
<dbReference type="InterPro" id="IPR036236">
    <property type="entry name" value="Znf_C2H2_sf"/>
</dbReference>
<evidence type="ECO:0000259" key="2">
    <source>
        <dbReference type="SMART" id="SM00451"/>
    </source>
</evidence>
<dbReference type="InterPro" id="IPR003604">
    <property type="entry name" value="Matrin/U1-like-C_Znf_C2H2"/>
</dbReference>
<dbReference type="GO" id="GO:0003676">
    <property type="term" value="F:nucleic acid binding"/>
    <property type="evidence" value="ECO:0007669"/>
    <property type="project" value="InterPro"/>
</dbReference>
<evidence type="ECO:0000313" key="3">
    <source>
        <dbReference type="EMBL" id="CAI9112610.1"/>
    </source>
</evidence>
<protein>
    <submittedName>
        <fullName evidence="3">OLC1v1013078C1</fullName>
    </submittedName>
</protein>
<dbReference type="Pfam" id="PF12874">
    <property type="entry name" value="zf-met"/>
    <property type="match status" value="1"/>
</dbReference>
<reference evidence="3" key="1">
    <citation type="submission" date="2023-03" db="EMBL/GenBank/DDBJ databases">
        <authorList>
            <person name="Julca I."/>
        </authorList>
    </citation>
    <scope>NUCLEOTIDE SEQUENCE</scope>
</reference>
<proteinExistence type="predicted"/>
<dbReference type="GO" id="GO:0008270">
    <property type="term" value="F:zinc ion binding"/>
    <property type="evidence" value="ECO:0007669"/>
    <property type="project" value="InterPro"/>
</dbReference>
<dbReference type="InterPro" id="IPR013087">
    <property type="entry name" value="Znf_C2H2_type"/>
</dbReference>
<keyword evidence="1" id="KW-0175">Coiled coil</keyword>
<dbReference type="EMBL" id="OX459124">
    <property type="protein sequence ID" value="CAI9112610.1"/>
    <property type="molecule type" value="Genomic_DNA"/>
</dbReference>
<accession>A0AAV1DXP5</accession>
<keyword evidence="4" id="KW-1185">Reference proteome</keyword>
<evidence type="ECO:0000256" key="1">
    <source>
        <dbReference type="SAM" id="Coils"/>
    </source>
</evidence>
<dbReference type="Gene3D" id="3.30.160.60">
    <property type="entry name" value="Classic Zinc Finger"/>
    <property type="match status" value="1"/>
</dbReference>
<dbReference type="SUPFAM" id="SSF57667">
    <property type="entry name" value="beta-beta-alpha zinc fingers"/>
    <property type="match status" value="1"/>
</dbReference>
<dbReference type="AlphaFoldDB" id="A0AAV1DXP5"/>
<evidence type="ECO:0000313" key="4">
    <source>
        <dbReference type="Proteomes" id="UP001161247"/>
    </source>
</evidence>
<gene>
    <name evidence="3" type="ORF">OLC1_LOCUS19771</name>
</gene>
<sequence length="506" mass="57265">MASRCTIAEEQTPPPWRQSNFSFFAKQTSNGNKSKQFPAATGYRMFWMGNEYYYLSQDIVMNTKKERIRDEIIAEEVSRRRRRRILEAGVRAELQMETEYSTRVREGGDTSPAKVGILLEPTKGNPLLGEANKGLSLLEEKIALLFAEESLRLLRPKYGVDQDQQRFDVASINRRRRLCLWLNQWPAIANYSGGGTKRKAKSSCPAVEEEEASSRGKKRRNIGVWSCDICEVSTTSELGLTEHFQGKKHKSKEALVTKLKHENSDIIDKLGGDALEIDQSVEKKIGAEHENVMEDHRKAPETHLVTELDLERFTGSKPPLEKKRDALEDTAACPGSSTYTTAAAVYQFGDARIECSILKENATAITEENTLKLMSTSMNSFLMRQKNVEEKLARVELEKKLIEQEKMIQEDAWKEQLEFAAKEKELASLQAKYIKLEAKMREYRESHVSKTDLQQWLVAFSSRMLPTSGMANVMFGINEVAKRLGGHGVAVAALERMEKGRTINAG</sequence>
<feature type="domain" description="U1-type" evidence="2">
    <location>
        <begin position="222"/>
        <end position="256"/>
    </location>
</feature>